<accession>A0A316TIH1</accession>
<comment type="caution">
    <text evidence="5">The sequence shown here is derived from an EMBL/GenBank/DDBJ whole genome shotgun (WGS) entry which is preliminary data.</text>
</comment>
<dbReference type="PANTHER" id="PTHR38340:SF1">
    <property type="entry name" value="S-LAYER PROTEIN"/>
    <property type="match status" value="1"/>
</dbReference>
<evidence type="ECO:0008006" key="7">
    <source>
        <dbReference type="Google" id="ProtNLM"/>
    </source>
</evidence>
<feature type="signal peptide" evidence="4">
    <location>
        <begin position="1"/>
        <end position="24"/>
    </location>
</feature>
<evidence type="ECO:0000256" key="1">
    <source>
        <dbReference type="ARBA" id="ARBA00004613"/>
    </source>
</evidence>
<dbReference type="PRINTS" id="PR00313">
    <property type="entry name" value="CABNDNGRPT"/>
</dbReference>
<dbReference type="InterPro" id="IPR050557">
    <property type="entry name" value="RTX_toxin/Mannuronan_C5-epim"/>
</dbReference>
<dbReference type="Gene3D" id="2.150.10.10">
    <property type="entry name" value="Serralysin-like metalloprotease, C-terminal"/>
    <property type="match status" value="1"/>
</dbReference>
<sequence>MSRRLLTAAVAVVAAAAGAATALAQGPAAGRGTPPLGPGTAGPPYSYTTELMGGTALLPLPDQAALTRTEHGYRFRAGQQDSDLEITLVDGALRFVDRGTQRFRKLAPICREEKVPTGVAAVCPIAKRADAARPVLVEFWPRLGDDSLDASTLPDSVAVTMLGDAGHDVARFGAGPDFFNGHTGIDQVWGGAGNDWIRTGKDDDLAWGGPGDDQLVGIDGRDTFYGEEGDDLVGGGVGNDTLDGGPGADLVRCEGGSDSVRTDGADRLRSCEKVVRS</sequence>
<dbReference type="RefSeq" id="WP_109691717.1">
    <property type="nucleotide sequence ID" value="NZ_QGDD01000001.1"/>
</dbReference>
<feature type="compositionally biased region" description="Low complexity" evidence="3">
    <location>
        <begin position="25"/>
        <end position="34"/>
    </location>
</feature>
<reference evidence="5 6" key="1">
    <citation type="submission" date="2018-05" db="EMBL/GenBank/DDBJ databases">
        <title>Nocardioides silvaticus genome.</title>
        <authorList>
            <person name="Li C."/>
            <person name="Wang G."/>
        </authorList>
    </citation>
    <scope>NUCLEOTIDE SEQUENCE [LARGE SCALE GENOMIC DNA]</scope>
    <source>
        <strain evidence="5 6">CCTCC AB 2018079</strain>
    </source>
</reference>
<dbReference type="PANTHER" id="PTHR38340">
    <property type="entry name" value="S-LAYER PROTEIN"/>
    <property type="match status" value="1"/>
</dbReference>
<keyword evidence="2" id="KW-0964">Secreted</keyword>
<dbReference type="InterPro" id="IPR011049">
    <property type="entry name" value="Serralysin-like_metalloprot_C"/>
</dbReference>
<evidence type="ECO:0000256" key="4">
    <source>
        <dbReference type="SAM" id="SignalP"/>
    </source>
</evidence>
<dbReference type="InterPro" id="IPR001343">
    <property type="entry name" value="Hemolysn_Ca-bd"/>
</dbReference>
<evidence type="ECO:0000313" key="6">
    <source>
        <dbReference type="Proteomes" id="UP000245507"/>
    </source>
</evidence>
<organism evidence="5 6">
    <name type="scientific">Nocardioides silvaticus</name>
    <dbReference type="NCBI Taxonomy" id="2201891"/>
    <lineage>
        <taxon>Bacteria</taxon>
        <taxon>Bacillati</taxon>
        <taxon>Actinomycetota</taxon>
        <taxon>Actinomycetes</taxon>
        <taxon>Propionibacteriales</taxon>
        <taxon>Nocardioidaceae</taxon>
        <taxon>Nocardioides</taxon>
    </lineage>
</organism>
<dbReference type="SUPFAM" id="SSF51120">
    <property type="entry name" value="beta-Roll"/>
    <property type="match status" value="1"/>
</dbReference>
<proteinExistence type="predicted"/>
<dbReference type="OrthoDB" id="3784968at2"/>
<protein>
    <recommendedName>
        <fullName evidence="7">Calcium-binding protein</fullName>
    </recommendedName>
</protein>
<dbReference type="GO" id="GO:0005509">
    <property type="term" value="F:calcium ion binding"/>
    <property type="evidence" value="ECO:0007669"/>
    <property type="project" value="InterPro"/>
</dbReference>
<dbReference type="GO" id="GO:0005576">
    <property type="term" value="C:extracellular region"/>
    <property type="evidence" value="ECO:0007669"/>
    <property type="project" value="UniProtKB-SubCell"/>
</dbReference>
<gene>
    <name evidence="5" type="ORF">DJ010_00710</name>
</gene>
<name>A0A316TIH1_9ACTN</name>
<keyword evidence="4" id="KW-0732">Signal</keyword>
<keyword evidence="6" id="KW-1185">Reference proteome</keyword>
<dbReference type="AlphaFoldDB" id="A0A316TIH1"/>
<feature type="chain" id="PRO_5016240826" description="Calcium-binding protein" evidence="4">
    <location>
        <begin position="25"/>
        <end position="277"/>
    </location>
</feature>
<dbReference type="Pfam" id="PF00353">
    <property type="entry name" value="HemolysinCabind"/>
    <property type="match status" value="2"/>
</dbReference>
<feature type="region of interest" description="Disordered" evidence="3">
    <location>
        <begin position="25"/>
        <end position="44"/>
    </location>
</feature>
<comment type="subcellular location">
    <subcellularLocation>
        <location evidence="1">Secreted</location>
    </subcellularLocation>
</comment>
<evidence type="ECO:0000313" key="5">
    <source>
        <dbReference type="EMBL" id="PWN04210.1"/>
    </source>
</evidence>
<dbReference type="Proteomes" id="UP000245507">
    <property type="component" value="Unassembled WGS sequence"/>
</dbReference>
<dbReference type="EMBL" id="QGDD01000001">
    <property type="protein sequence ID" value="PWN04210.1"/>
    <property type="molecule type" value="Genomic_DNA"/>
</dbReference>
<evidence type="ECO:0000256" key="2">
    <source>
        <dbReference type="ARBA" id="ARBA00022525"/>
    </source>
</evidence>
<evidence type="ECO:0000256" key="3">
    <source>
        <dbReference type="SAM" id="MobiDB-lite"/>
    </source>
</evidence>